<gene>
    <name evidence="1" type="ORF">SR876_02525</name>
</gene>
<reference evidence="1 2" key="1">
    <citation type="submission" date="2023-11" db="EMBL/GenBank/DDBJ databases">
        <title>MicrobeMod: A computational toolkit for identifying prokaryotic methylation and restriction-modification with nanopore sequencing.</title>
        <authorList>
            <person name="Crits-Christoph A."/>
            <person name="Kang S.C."/>
            <person name="Lee H."/>
            <person name="Ostrov N."/>
        </authorList>
    </citation>
    <scope>NUCLEOTIDE SEQUENCE [LARGE SCALE GENOMIC DNA]</scope>
    <source>
        <strain evidence="1 2">ATCC 23090</strain>
    </source>
</reference>
<protein>
    <recommendedName>
        <fullName evidence="3">Carboxypeptidase regulatory-like domain-containing protein</fullName>
    </recommendedName>
</protein>
<accession>A0ABZ0XJJ4</accession>
<sequence>MMFSLCYSLLAKGKNGPDKEEPPAYETSIFLVVQGIGGTEIPALVNGDTAYLSVSDLFDFLKIKNTLSPSGDSLTGFFIQEKDTYLIDRAKRQIHYRDQVFPLRKDVLLRSGTTLYMRLDYFSKVFGLTSKFTFRNLSVRMTTKAELPAIRELRLQLMRQNLSNLRGETKADTFIGPSNSLFRLGMMDWSVIANQRTPGATSTWVNLGFGGTIAGGDAMVSLNYNNFAQQMTEDIKGEKEIRPFDQRQQYYRWRHVNNDQPLLRQVIAGKIFTGSVSSIFAPVVGVQLTNTPSTYRRSFGSYTISNTTEPGWTVELYVNDALIDYTIADASGFYTFQVPLVYGSSQVRLRFYGPWGEERILEESISIPFNFLPKKEFEYTSSSGFVEDSLHSFFSRTHAFYGLTRHITIGSGVEYLSSLPANKSMPFATASIRMTSNLLFSGEYTHNVRTRGMISYRTPSNFQLDAQYTRYKKGQKAIIYNFREERKVMISKPVLARRFSMFTRFTFNQLISPGANYTTTELLLSGSIRRVGTSFTTYAVFAGQDKPFIYSDLGVKFRVPGQVMVMPEVQYAYTTSKLLSARCEVGKYVWRNGYLNILYEKNFRSQINNFQIGFRYDFSFGNIGLSATRGNNMTTLVESARGSVIYDTQSGYAAMSNRSMIGTGGLEIRAFLDVNGNGRHDKTEPCVQGLRVSVNGGRIIQHMNDTSIGITDMEAYSRQRIDLSRSSFENISWRISKPIISVFIEPNQIKLVEIPVIVVGEASGHVLLKNDGEPEGLGRIKVNFYRADESLVATTMTETDGFFSYIGLAPGTYTVRIDPGQLRTLGVESTPRALTITIRVSNDGEVVENLKFILEKVGDSASYFNKK</sequence>
<keyword evidence="2" id="KW-1185">Reference proteome</keyword>
<dbReference type="InterPro" id="IPR013783">
    <property type="entry name" value="Ig-like_fold"/>
</dbReference>
<proteinExistence type="predicted"/>
<dbReference type="Gene3D" id="2.60.40.10">
    <property type="entry name" value="Immunoglobulins"/>
    <property type="match status" value="1"/>
</dbReference>
<evidence type="ECO:0008006" key="3">
    <source>
        <dbReference type="Google" id="ProtNLM"/>
    </source>
</evidence>
<dbReference type="EMBL" id="CP140154">
    <property type="protein sequence ID" value="WQG90357.1"/>
    <property type="molecule type" value="Genomic_DNA"/>
</dbReference>
<evidence type="ECO:0000313" key="2">
    <source>
        <dbReference type="Proteomes" id="UP001326715"/>
    </source>
</evidence>
<organism evidence="1 2">
    <name type="scientific">Chitinophaga sancti</name>
    <dbReference type="NCBI Taxonomy" id="1004"/>
    <lineage>
        <taxon>Bacteria</taxon>
        <taxon>Pseudomonadati</taxon>
        <taxon>Bacteroidota</taxon>
        <taxon>Chitinophagia</taxon>
        <taxon>Chitinophagales</taxon>
        <taxon>Chitinophagaceae</taxon>
        <taxon>Chitinophaga</taxon>
    </lineage>
</organism>
<dbReference type="SUPFAM" id="SSF117074">
    <property type="entry name" value="Hypothetical protein PA1324"/>
    <property type="match status" value="1"/>
</dbReference>
<dbReference type="RefSeq" id="WP_072363470.1">
    <property type="nucleotide sequence ID" value="NZ_CP139972.1"/>
</dbReference>
<name>A0ABZ0XJJ4_9BACT</name>
<dbReference type="Proteomes" id="UP001326715">
    <property type="component" value="Chromosome"/>
</dbReference>
<evidence type="ECO:0000313" key="1">
    <source>
        <dbReference type="EMBL" id="WQG90357.1"/>
    </source>
</evidence>